<comment type="caution">
    <text evidence="1">The sequence shown here is derived from an EMBL/GenBank/DDBJ whole genome shotgun (WGS) entry which is preliminary data.</text>
</comment>
<accession>A0ABS0KW93</accession>
<dbReference type="RefSeq" id="WP_231402651.1">
    <property type="nucleotide sequence ID" value="NZ_JADWYK010000001.1"/>
</dbReference>
<gene>
    <name evidence="1" type="ORF">I5L79_01085</name>
</gene>
<keyword evidence="2" id="KW-1185">Reference proteome</keyword>
<dbReference type="Proteomes" id="UP000601099">
    <property type="component" value="Unassembled WGS sequence"/>
</dbReference>
<evidence type="ECO:0000313" key="1">
    <source>
        <dbReference type="EMBL" id="MBG8552117.1"/>
    </source>
</evidence>
<evidence type="ECO:0000313" key="2">
    <source>
        <dbReference type="Proteomes" id="UP000601099"/>
    </source>
</evidence>
<organism evidence="1 2">
    <name type="scientific">Hymenobacter guriensis</name>
    <dbReference type="NCBI Taxonomy" id="2793065"/>
    <lineage>
        <taxon>Bacteria</taxon>
        <taxon>Pseudomonadati</taxon>
        <taxon>Bacteroidota</taxon>
        <taxon>Cytophagia</taxon>
        <taxon>Cytophagales</taxon>
        <taxon>Hymenobacteraceae</taxon>
        <taxon>Hymenobacter</taxon>
    </lineage>
</organism>
<protein>
    <submittedName>
        <fullName evidence="1">Uncharacterized protein</fullName>
    </submittedName>
</protein>
<reference evidence="1 2" key="1">
    <citation type="submission" date="2020-11" db="EMBL/GenBank/DDBJ databases">
        <title>Hymenobacter sp.</title>
        <authorList>
            <person name="Kim M.K."/>
        </authorList>
    </citation>
    <scope>NUCLEOTIDE SEQUENCE [LARGE SCALE GENOMIC DNA]</scope>
    <source>
        <strain evidence="1 2">BT594</strain>
    </source>
</reference>
<name>A0ABS0KW93_9BACT</name>
<sequence>MPTPTPERWEQDYGRYERFLRPEIKKTQQGLSFVKDGVHTWWVANSARPHAQLDTTTRIADATRLPGNWRSLANRVVVHIDSFSVAEQKFYRKATVHDLPGTVTLNITNQKFSLQADEPKAKRLTRNYALVGQRYLLLFGALRAAGSVAQVGLDTEGRLVLHTCSVTERKVPGRYLTYQTVLHQSIFTR</sequence>
<dbReference type="EMBL" id="JADWYK010000001">
    <property type="protein sequence ID" value="MBG8552117.1"/>
    <property type="molecule type" value="Genomic_DNA"/>
</dbReference>
<proteinExistence type="predicted"/>